<proteinExistence type="predicted"/>
<dbReference type="InParanoid" id="A0A2P5G0R8"/>
<evidence type="ECO:0000259" key="1">
    <source>
        <dbReference type="Pfam" id="PF13456"/>
    </source>
</evidence>
<keyword evidence="3" id="KW-1185">Reference proteome</keyword>
<dbReference type="Proteomes" id="UP000237000">
    <property type="component" value="Unassembled WGS sequence"/>
</dbReference>
<reference evidence="3" key="1">
    <citation type="submission" date="2016-06" db="EMBL/GenBank/DDBJ databases">
        <title>Parallel loss of symbiosis genes in relatives of nitrogen-fixing non-legume Parasponia.</title>
        <authorList>
            <person name="Van Velzen R."/>
            <person name="Holmer R."/>
            <person name="Bu F."/>
            <person name="Rutten L."/>
            <person name="Van Zeijl A."/>
            <person name="Liu W."/>
            <person name="Santuari L."/>
            <person name="Cao Q."/>
            <person name="Sharma T."/>
            <person name="Shen D."/>
            <person name="Roswanjaya Y."/>
            <person name="Wardhani T."/>
            <person name="Kalhor M.S."/>
            <person name="Jansen J."/>
            <person name="Van den Hoogen J."/>
            <person name="Gungor B."/>
            <person name="Hartog M."/>
            <person name="Hontelez J."/>
            <person name="Verver J."/>
            <person name="Yang W.-C."/>
            <person name="Schijlen E."/>
            <person name="Repin R."/>
            <person name="Schilthuizen M."/>
            <person name="Schranz E."/>
            <person name="Heidstra R."/>
            <person name="Miyata K."/>
            <person name="Fedorova E."/>
            <person name="Kohlen W."/>
            <person name="Bisseling T."/>
            <person name="Smit S."/>
            <person name="Geurts R."/>
        </authorList>
    </citation>
    <scope>NUCLEOTIDE SEQUENCE [LARGE SCALE GENOMIC DNA]</scope>
    <source>
        <strain evidence="3">cv. RG33-2</strain>
    </source>
</reference>
<dbReference type="InterPro" id="IPR002156">
    <property type="entry name" value="RNaseH_domain"/>
</dbReference>
<gene>
    <name evidence="2" type="ORF">TorRG33x02_008490</name>
</gene>
<dbReference type="EMBL" id="JXTC01000002">
    <property type="protein sequence ID" value="POO03644.1"/>
    <property type="molecule type" value="Genomic_DNA"/>
</dbReference>
<dbReference type="Gene3D" id="3.30.420.10">
    <property type="entry name" value="Ribonuclease H-like superfamily/Ribonuclease H"/>
    <property type="match status" value="1"/>
</dbReference>
<dbReference type="PANTHER" id="PTHR47074">
    <property type="entry name" value="BNAC02G40300D PROTEIN"/>
    <property type="match status" value="1"/>
</dbReference>
<dbReference type="GO" id="GO:0003676">
    <property type="term" value="F:nucleic acid binding"/>
    <property type="evidence" value="ECO:0007669"/>
    <property type="project" value="InterPro"/>
</dbReference>
<dbReference type="InterPro" id="IPR044730">
    <property type="entry name" value="RNase_H-like_dom_plant"/>
</dbReference>
<dbReference type="CDD" id="cd06222">
    <property type="entry name" value="RNase_H_like"/>
    <property type="match status" value="1"/>
</dbReference>
<dbReference type="SUPFAM" id="SSF53098">
    <property type="entry name" value="Ribonuclease H-like"/>
    <property type="match status" value="1"/>
</dbReference>
<dbReference type="Pfam" id="PF13456">
    <property type="entry name" value="RVT_3"/>
    <property type="match status" value="1"/>
</dbReference>
<protein>
    <submittedName>
        <fullName evidence="2">Ribonuclease H-like domain containing protein</fullName>
    </submittedName>
</protein>
<accession>A0A2P5G0R8</accession>
<dbReference type="GO" id="GO:0004523">
    <property type="term" value="F:RNA-DNA hybrid ribonuclease activity"/>
    <property type="evidence" value="ECO:0007669"/>
    <property type="project" value="InterPro"/>
</dbReference>
<dbReference type="PANTHER" id="PTHR47074:SF11">
    <property type="entry name" value="REVERSE TRANSCRIPTASE-LIKE PROTEIN"/>
    <property type="match status" value="1"/>
</dbReference>
<evidence type="ECO:0000313" key="3">
    <source>
        <dbReference type="Proteomes" id="UP000237000"/>
    </source>
</evidence>
<feature type="domain" description="RNase H type-1" evidence="1">
    <location>
        <begin position="1"/>
        <end position="101"/>
    </location>
</feature>
<sequence>MRDDRGQVAGALSKKNYGCFDPFLAECYTVREGLQFILAHNFDNLDVESDSLNAISAIKHLEEFSIVFSLIIDILKLSASLGIVSFSHILHQGNAIARNLAILAFCSICSSC</sequence>
<organism evidence="2 3">
    <name type="scientific">Trema orientale</name>
    <name type="common">Charcoal tree</name>
    <name type="synonym">Celtis orientalis</name>
    <dbReference type="NCBI Taxonomy" id="63057"/>
    <lineage>
        <taxon>Eukaryota</taxon>
        <taxon>Viridiplantae</taxon>
        <taxon>Streptophyta</taxon>
        <taxon>Embryophyta</taxon>
        <taxon>Tracheophyta</taxon>
        <taxon>Spermatophyta</taxon>
        <taxon>Magnoliopsida</taxon>
        <taxon>eudicotyledons</taxon>
        <taxon>Gunneridae</taxon>
        <taxon>Pentapetalae</taxon>
        <taxon>rosids</taxon>
        <taxon>fabids</taxon>
        <taxon>Rosales</taxon>
        <taxon>Cannabaceae</taxon>
        <taxon>Trema</taxon>
    </lineage>
</organism>
<dbReference type="InterPro" id="IPR036397">
    <property type="entry name" value="RNaseH_sf"/>
</dbReference>
<evidence type="ECO:0000313" key="2">
    <source>
        <dbReference type="EMBL" id="POO03644.1"/>
    </source>
</evidence>
<dbReference type="AlphaFoldDB" id="A0A2P5G0R8"/>
<dbReference type="OrthoDB" id="1297712at2759"/>
<dbReference type="InterPro" id="IPR012337">
    <property type="entry name" value="RNaseH-like_sf"/>
</dbReference>
<comment type="caution">
    <text evidence="2">The sequence shown here is derived from an EMBL/GenBank/DDBJ whole genome shotgun (WGS) entry which is preliminary data.</text>
</comment>
<name>A0A2P5G0R8_TREOI</name>
<dbReference type="InterPro" id="IPR052929">
    <property type="entry name" value="RNase_H-like_EbsB-rel"/>
</dbReference>